<evidence type="ECO:0008006" key="6">
    <source>
        <dbReference type="Google" id="ProtNLM"/>
    </source>
</evidence>
<dbReference type="GO" id="GO:0010737">
    <property type="term" value="P:protein kinase A signaling"/>
    <property type="evidence" value="ECO:0007669"/>
    <property type="project" value="TreeGrafter"/>
</dbReference>
<protein>
    <recommendedName>
        <fullName evidence="6">Tcp11-domain-containing protein</fullName>
    </recommendedName>
</protein>
<dbReference type="Proteomes" id="UP000799429">
    <property type="component" value="Unassembled WGS sequence"/>
</dbReference>
<evidence type="ECO:0000256" key="3">
    <source>
        <dbReference type="SAM" id="MobiDB-lite"/>
    </source>
</evidence>
<evidence type="ECO:0000313" key="4">
    <source>
        <dbReference type="EMBL" id="KAF2840570.1"/>
    </source>
</evidence>
<keyword evidence="5" id="KW-1185">Reference proteome</keyword>
<dbReference type="OrthoDB" id="276323at2759"/>
<dbReference type="AlphaFoldDB" id="A0A9P4VSL4"/>
<dbReference type="InterPro" id="IPR008862">
    <property type="entry name" value="Tcp11"/>
</dbReference>
<feature type="region of interest" description="Disordered" evidence="3">
    <location>
        <begin position="459"/>
        <end position="506"/>
    </location>
</feature>
<comment type="similarity">
    <text evidence="1">Belongs to the TCP11 family.</text>
</comment>
<reference evidence="4" key="1">
    <citation type="journal article" date="2020" name="Stud. Mycol.">
        <title>101 Dothideomycetes genomes: a test case for predicting lifestyles and emergence of pathogens.</title>
        <authorList>
            <person name="Haridas S."/>
            <person name="Albert R."/>
            <person name="Binder M."/>
            <person name="Bloem J."/>
            <person name="Labutti K."/>
            <person name="Salamov A."/>
            <person name="Andreopoulos B."/>
            <person name="Baker S."/>
            <person name="Barry K."/>
            <person name="Bills G."/>
            <person name="Bluhm B."/>
            <person name="Cannon C."/>
            <person name="Castanera R."/>
            <person name="Culley D."/>
            <person name="Daum C."/>
            <person name="Ezra D."/>
            <person name="Gonzalez J."/>
            <person name="Henrissat B."/>
            <person name="Kuo A."/>
            <person name="Liang C."/>
            <person name="Lipzen A."/>
            <person name="Lutzoni F."/>
            <person name="Magnuson J."/>
            <person name="Mondo S."/>
            <person name="Nolan M."/>
            <person name="Ohm R."/>
            <person name="Pangilinan J."/>
            <person name="Park H.-J."/>
            <person name="Ramirez L."/>
            <person name="Alfaro M."/>
            <person name="Sun H."/>
            <person name="Tritt A."/>
            <person name="Yoshinaga Y."/>
            <person name="Zwiers L.-H."/>
            <person name="Turgeon B."/>
            <person name="Goodwin S."/>
            <person name="Spatafora J."/>
            <person name="Crous P."/>
            <person name="Grigoriev I."/>
        </authorList>
    </citation>
    <scope>NUCLEOTIDE SEQUENCE</scope>
    <source>
        <strain evidence="4">CBS 101060</strain>
    </source>
</reference>
<name>A0A9P4VSL4_9PEZI</name>
<feature type="compositionally biased region" description="Polar residues" evidence="3">
    <location>
        <begin position="480"/>
        <end position="493"/>
    </location>
</feature>
<gene>
    <name evidence="4" type="ORF">M501DRAFT_1055899</name>
</gene>
<sequence>MHSDMPTSPDVDLNNITAINDDIPEETELMNLSDDNGQVYAPPARIAARFYRPSNTRRKSSAASSRRNSLSSTHSHTSGRSFRSGCQSNHVAQHLRRVAILETRKARLAERAAHAEQVRLRAALVKAAPRTTNSEERALAAKQAREKILAQVAAACAEEVRRAKKVAEDMKERKAAEEKRYRMEIEEKHAEAERRRLQYQKNLRRPRTSSSPSLESKKPVEIKKRSLDQDTAARRIQAIWRMQRRKHIIGRYQALDLSIDYVHEAEFEEMTALLSDQTVLDTSAKLLSLLDLLQPENNPVAESTSTRTFLSAYLILGHPQEVLSSKNGDQEQDLINKAKDLIISFESLLSTLSPSNRYVASPTQLENVSLAHAAFVSAFSDWKAQDASTLIETMVASFVNLDAIWQSVKNNTDGEVASDYKEGIRDNQVILYSKIKKLAGLERANAMIQRAIKASRRAQVRRRPVAETRPRLADALMTDTAASNPEGSITSTDGPKLPKGSSGRDADASDVLMKIFSPVPSNRVLVHELSIDKEYRIDVGPHSDIRDAFNQSVCDSMREGFRRGEDNQWTVAMAENIRAKLLRLLREGNPTYTLISEVLDPQGIQQQCVRGVFSYEKFFQFMASILPKLCAPFRDVQVKALIQELEESGDLDLMIEKLFKVLHFIDLLSLDYSNFLLMNAAPTLIREAGGYEQRMFAQDLESGTITLQKTKHWYKGAYMNVVTEASRQEPPRRPTPQRIYAYGLVDLAIATIPLQDQDVPETLDLDKARLSRIRTTTLRIATVGSILLTAKNLLKRDVRSQWKADAIRMWDALKDGYIGPDTTESIDTNPMATKLLSIIESSHPMPASSRSQLLATITRFLSQASTGRLLDPVMKVVFGRLKEHILTRVAASSSGERVRAASTAIEGLAATGLAEFVERVGGIVEELGRVSEVDRMGHGSWYEEIAREVEGMGEGRQEGHA</sequence>
<feature type="compositionally biased region" description="Basic and acidic residues" evidence="3">
    <location>
        <begin position="215"/>
        <end position="227"/>
    </location>
</feature>
<dbReference type="EMBL" id="MU006092">
    <property type="protein sequence ID" value="KAF2840570.1"/>
    <property type="molecule type" value="Genomic_DNA"/>
</dbReference>
<feature type="region of interest" description="Disordered" evidence="3">
    <location>
        <begin position="50"/>
        <end position="88"/>
    </location>
</feature>
<dbReference type="PANTHER" id="PTHR12832">
    <property type="entry name" value="TESTIS-SPECIFIC PROTEIN PBS13 T-COMPLEX 11"/>
    <property type="match status" value="1"/>
</dbReference>
<feature type="compositionally biased region" description="Low complexity" evidence="3">
    <location>
        <begin position="61"/>
        <end position="85"/>
    </location>
</feature>
<dbReference type="PANTHER" id="PTHR12832:SF18">
    <property type="entry name" value="IQ CALMODULIN-BINDING MOTIF DOMAIN PROTEIN (AFU_ORTHOLOGUE AFUA_1G08920)"/>
    <property type="match status" value="1"/>
</dbReference>
<evidence type="ECO:0000313" key="5">
    <source>
        <dbReference type="Proteomes" id="UP000799429"/>
    </source>
</evidence>
<evidence type="ECO:0000256" key="1">
    <source>
        <dbReference type="ARBA" id="ARBA00010954"/>
    </source>
</evidence>
<feature type="coiled-coil region" evidence="2">
    <location>
        <begin position="91"/>
        <end position="118"/>
    </location>
</feature>
<feature type="region of interest" description="Disordered" evidence="3">
    <location>
        <begin position="198"/>
        <end position="227"/>
    </location>
</feature>
<proteinExistence type="inferred from homology"/>
<keyword evidence="2" id="KW-0175">Coiled coil</keyword>
<dbReference type="Pfam" id="PF05794">
    <property type="entry name" value="Tcp11"/>
    <property type="match status" value="1"/>
</dbReference>
<comment type="caution">
    <text evidence="4">The sequence shown here is derived from an EMBL/GenBank/DDBJ whole genome shotgun (WGS) entry which is preliminary data.</text>
</comment>
<accession>A0A9P4VSL4</accession>
<organism evidence="4 5">
    <name type="scientific">Patellaria atrata CBS 101060</name>
    <dbReference type="NCBI Taxonomy" id="1346257"/>
    <lineage>
        <taxon>Eukaryota</taxon>
        <taxon>Fungi</taxon>
        <taxon>Dikarya</taxon>
        <taxon>Ascomycota</taxon>
        <taxon>Pezizomycotina</taxon>
        <taxon>Dothideomycetes</taxon>
        <taxon>Dothideomycetes incertae sedis</taxon>
        <taxon>Patellariales</taxon>
        <taxon>Patellariaceae</taxon>
        <taxon>Patellaria</taxon>
    </lineage>
</organism>
<evidence type="ECO:0000256" key="2">
    <source>
        <dbReference type="SAM" id="Coils"/>
    </source>
</evidence>